<comment type="caution">
    <text evidence="1">The sequence shown here is derived from an EMBL/GenBank/DDBJ whole genome shotgun (WGS) entry which is preliminary data.</text>
</comment>
<evidence type="ECO:0000313" key="2">
    <source>
        <dbReference type="Proteomes" id="UP000235728"/>
    </source>
</evidence>
<reference evidence="1 2" key="1">
    <citation type="journal article" date="2016" name="Appl. Microbiol. Biotechnol.">
        <title>Characterization of T-DNA insertion mutants with decreased virulence in the entomopathogenic fungus Beauveria bassiana JEF-007.</title>
        <authorList>
            <person name="Kim S."/>
            <person name="Lee S.J."/>
            <person name="Nai Y.S."/>
            <person name="Yu J.S."/>
            <person name="Lee M.R."/>
            <person name="Yang Y.T."/>
            <person name="Kim J.S."/>
        </authorList>
    </citation>
    <scope>NUCLEOTIDE SEQUENCE [LARGE SCALE GENOMIC DNA]</scope>
    <source>
        <strain evidence="1 2">JEF-007</strain>
    </source>
</reference>
<dbReference type="Proteomes" id="UP000235728">
    <property type="component" value="Unassembled WGS sequence"/>
</dbReference>
<dbReference type="AlphaFoldDB" id="A0A2N6N9Q8"/>
<dbReference type="EMBL" id="MRVG01000015">
    <property type="protein sequence ID" value="PMB63993.1"/>
    <property type="molecule type" value="Genomic_DNA"/>
</dbReference>
<proteinExistence type="predicted"/>
<accession>A0A2N6N9Q8</accession>
<name>A0A2N6N9Q8_BEABA</name>
<sequence>MVPKALGLRLLSALQKRQDAACSDYCPFGTMTVGLAPTETVVQQPIRISGYFPTDGPITLAPNVVATITGAPGVIDTVVTIATNNGSTNTM</sequence>
<protein>
    <submittedName>
        <fullName evidence="1">Uncharacterized protein</fullName>
    </submittedName>
</protein>
<organism evidence="1 2">
    <name type="scientific">Beauveria bassiana</name>
    <name type="common">White muscardine disease fungus</name>
    <name type="synonym">Tritirachium shiotae</name>
    <dbReference type="NCBI Taxonomy" id="176275"/>
    <lineage>
        <taxon>Eukaryota</taxon>
        <taxon>Fungi</taxon>
        <taxon>Dikarya</taxon>
        <taxon>Ascomycota</taxon>
        <taxon>Pezizomycotina</taxon>
        <taxon>Sordariomycetes</taxon>
        <taxon>Hypocreomycetidae</taxon>
        <taxon>Hypocreales</taxon>
        <taxon>Cordycipitaceae</taxon>
        <taxon>Beauveria</taxon>
    </lineage>
</organism>
<evidence type="ECO:0000313" key="1">
    <source>
        <dbReference type="EMBL" id="PMB63993.1"/>
    </source>
</evidence>
<gene>
    <name evidence="1" type="ORF">BM221_010156</name>
</gene>